<organism evidence="2 3">
    <name type="scientific">Methylobacterium persicinum</name>
    <dbReference type="NCBI Taxonomy" id="374426"/>
    <lineage>
        <taxon>Bacteria</taxon>
        <taxon>Pseudomonadati</taxon>
        <taxon>Pseudomonadota</taxon>
        <taxon>Alphaproteobacteria</taxon>
        <taxon>Hyphomicrobiales</taxon>
        <taxon>Methylobacteriaceae</taxon>
        <taxon>Methylobacterium</taxon>
    </lineage>
</organism>
<feature type="region of interest" description="Disordered" evidence="1">
    <location>
        <begin position="1"/>
        <end position="52"/>
    </location>
</feature>
<dbReference type="Proteomes" id="UP001236369">
    <property type="component" value="Unassembled WGS sequence"/>
</dbReference>
<comment type="caution">
    <text evidence="2">The sequence shown here is derived from an EMBL/GenBank/DDBJ whole genome shotgun (WGS) entry which is preliminary data.</text>
</comment>
<feature type="compositionally biased region" description="Polar residues" evidence="1">
    <location>
        <begin position="14"/>
        <end position="28"/>
    </location>
</feature>
<reference evidence="2 3" key="1">
    <citation type="submission" date="2023-07" db="EMBL/GenBank/DDBJ databases">
        <title>Genomic Encyclopedia of Type Strains, Phase IV (KMG-IV): sequencing the most valuable type-strain genomes for metagenomic binning, comparative biology and taxonomic classification.</title>
        <authorList>
            <person name="Goeker M."/>
        </authorList>
    </citation>
    <scope>NUCLEOTIDE SEQUENCE [LARGE SCALE GENOMIC DNA]</scope>
    <source>
        <strain evidence="2 3">DSM 19562</strain>
    </source>
</reference>
<evidence type="ECO:0000313" key="3">
    <source>
        <dbReference type="Proteomes" id="UP001236369"/>
    </source>
</evidence>
<gene>
    <name evidence="2" type="ORF">QO016_004438</name>
</gene>
<protein>
    <submittedName>
        <fullName evidence="2">Uncharacterized protein</fullName>
    </submittedName>
</protein>
<evidence type="ECO:0000256" key="1">
    <source>
        <dbReference type="SAM" id="MobiDB-lite"/>
    </source>
</evidence>
<dbReference type="RefSeq" id="WP_210254069.1">
    <property type="nucleotide sequence ID" value="NZ_BPQX01000003.1"/>
</dbReference>
<name>A0ABU0HSV4_9HYPH</name>
<evidence type="ECO:0000313" key="2">
    <source>
        <dbReference type="EMBL" id="MDQ0444913.1"/>
    </source>
</evidence>
<proteinExistence type="predicted"/>
<accession>A0ABU0HSV4</accession>
<keyword evidence="3" id="KW-1185">Reference proteome</keyword>
<dbReference type="EMBL" id="JAUSVV010000017">
    <property type="protein sequence ID" value="MDQ0444913.1"/>
    <property type="molecule type" value="Genomic_DNA"/>
</dbReference>
<sequence>MIQHLSVTRGDGSVGSSNPSAVLGTTRSSEYKGTEHMRHRRPRIDRIGPSHDGEGLLYDQSGRLSEALDQVGLACRDFTPTSADDHRRAARVARMVCATALGLLVGMAGLKTASAADLIVSEPVGRFLATCETLARSCYADACGRDQIDAASGCRGQCPSSVVISVVPAACPLTDPRASIDAAARSSFVHDEPRLSSARGAVELVLSRRTEALTTVAQTLRYAERASNGAFAVERVHAEHRLGEPYTRVHICYRLGDRSTAPICNIDYLVTRDPPHVEPADRFDGIGRDLEQGPQAFLRALAREAEHQQQPAPLQALRRVLEPLNPYDWR</sequence>